<keyword evidence="11" id="KW-1185">Reference proteome</keyword>
<feature type="transmembrane region" description="Helical" evidence="9">
    <location>
        <begin position="20"/>
        <end position="38"/>
    </location>
</feature>
<sequence>MTSSTLATSPASLVRGIRRWDFVALIINITIGAGILGLPSKLYALVGAYSLVAYGVSAAIVTLIILCFAEVSSRFNGTGGPYLYAREAFGPLVGFEVGWLLWISRLASFASICNLLVSYAAYFWPAVGAGLPRFGLMAGLIAGLTAINWVGVRTASLVNNLFTVSKLVVLGLFTGVGLFFVDWQAFSFAVPPTYVSFSSAALLLIFTFSGFDVAAIPAGEIQQPQRTVPFALFTAIATVAGLFGLVQVVCIGTLPGLAASERPLADASQQFLGPAGGAFIAVAALLTALGTLNALMLTGPRLLFALAEQGQIPAVFGRLHPRYHTPYVALLVSAALKLVLAVSGTFIYALTLSTIIRLAYFALTCAALPVLRRRNPAQPAPFQVWGGVVVAVLCVLLCLWLLSNSAATEARDVGIAAVVGLGLYFLSRKRKPSVG</sequence>
<name>A0A7W9WCL9_9BACT</name>
<feature type="transmembrane region" description="Helical" evidence="9">
    <location>
        <begin position="44"/>
        <end position="69"/>
    </location>
</feature>
<feature type="transmembrane region" description="Helical" evidence="9">
    <location>
        <begin position="327"/>
        <end position="349"/>
    </location>
</feature>
<dbReference type="InterPro" id="IPR050367">
    <property type="entry name" value="APC_superfamily"/>
</dbReference>
<comment type="subcellular location">
    <subcellularLocation>
        <location evidence="1">Cell membrane</location>
        <topology evidence="1">Multi-pass membrane protein</topology>
    </subcellularLocation>
</comment>
<dbReference type="Pfam" id="PF13520">
    <property type="entry name" value="AA_permease_2"/>
    <property type="match status" value="1"/>
</dbReference>
<feature type="transmembrane region" description="Helical" evidence="9">
    <location>
        <begin position="355"/>
        <end position="372"/>
    </location>
</feature>
<dbReference type="Gene3D" id="1.20.1740.10">
    <property type="entry name" value="Amino acid/polyamine transporter I"/>
    <property type="match status" value="1"/>
</dbReference>
<dbReference type="Proteomes" id="UP000532746">
    <property type="component" value="Unassembled WGS sequence"/>
</dbReference>
<evidence type="ECO:0000256" key="5">
    <source>
        <dbReference type="ARBA" id="ARBA00022692"/>
    </source>
</evidence>
<dbReference type="GO" id="GO:0022857">
    <property type="term" value="F:transmembrane transporter activity"/>
    <property type="evidence" value="ECO:0007669"/>
    <property type="project" value="InterPro"/>
</dbReference>
<dbReference type="AlphaFoldDB" id="A0A7W9WCL9"/>
<keyword evidence="6 9" id="KW-1133">Transmembrane helix</keyword>
<feature type="transmembrane region" description="Helical" evidence="9">
    <location>
        <begin position="384"/>
        <end position="402"/>
    </location>
</feature>
<feature type="transmembrane region" description="Helical" evidence="9">
    <location>
        <begin position="99"/>
        <end position="122"/>
    </location>
</feature>
<feature type="transmembrane region" description="Helical" evidence="9">
    <location>
        <begin position="193"/>
        <end position="218"/>
    </location>
</feature>
<dbReference type="PANTHER" id="PTHR42770">
    <property type="entry name" value="AMINO ACID TRANSPORTER-RELATED"/>
    <property type="match status" value="1"/>
</dbReference>
<accession>A0A7W9WCL9</accession>
<feature type="transmembrane region" description="Helical" evidence="9">
    <location>
        <begin position="134"/>
        <end position="152"/>
    </location>
</feature>
<evidence type="ECO:0000313" key="11">
    <source>
        <dbReference type="Proteomes" id="UP000532746"/>
    </source>
</evidence>
<feature type="transmembrane region" description="Helical" evidence="9">
    <location>
        <begin position="230"/>
        <end position="254"/>
    </location>
</feature>
<evidence type="ECO:0000256" key="8">
    <source>
        <dbReference type="ARBA" id="ARBA00045636"/>
    </source>
</evidence>
<evidence type="ECO:0000256" key="2">
    <source>
        <dbReference type="ARBA" id="ARBA00008220"/>
    </source>
</evidence>
<evidence type="ECO:0000256" key="7">
    <source>
        <dbReference type="ARBA" id="ARBA00023136"/>
    </source>
</evidence>
<feature type="transmembrane region" description="Helical" evidence="9">
    <location>
        <begin position="408"/>
        <end position="426"/>
    </location>
</feature>
<evidence type="ECO:0000256" key="1">
    <source>
        <dbReference type="ARBA" id="ARBA00004651"/>
    </source>
</evidence>
<evidence type="ECO:0000313" key="10">
    <source>
        <dbReference type="EMBL" id="MBB6061029.1"/>
    </source>
</evidence>
<keyword evidence="5 9" id="KW-0812">Transmembrane</keyword>
<evidence type="ECO:0000256" key="9">
    <source>
        <dbReference type="SAM" id="Phobius"/>
    </source>
</evidence>
<dbReference type="InterPro" id="IPR002293">
    <property type="entry name" value="AA/rel_permease1"/>
</dbReference>
<dbReference type="GO" id="GO:0005886">
    <property type="term" value="C:plasma membrane"/>
    <property type="evidence" value="ECO:0007669"/>
    <property type="project" value="UniProtKB-SubCell"/>
</dbReference>
<dbReference type="PANTHER" id="PTHR42770:SF18">
    <property type="entry name" value="ARGININE_AGMATINE ANTIPORTER"/>
    <property type="match status" value="1"/>
</dbReference>
<evidence type="ECO:0000256" key="6">
    <source>
        <dbReference type="ARBA" id="ARBA00022989"/>
    </source>
</evidence>
<feature type="transmembrane region" description="Helical" evidence="9">
    <location>
        <begin position="274"/>
        <end position="295"/>
    </location>
</feature>
<proteinExistence type="inferred from homology"/>
<dbReference type="RefSeq" id="WP_183404967.1">
    <property type="nucleotide sequence ID" value="NZ_JACHGG010000007.1"/>
</dbReference>
<evidence type="ECO:0000256" key="3">
    <source>
        <dbReference type="ARBA" id="ARBA00021069"/>
    </source>
</evidence>
<reference evidence="10 11" key="1">
    <citation type="submission" date="2020-08" db="EMBL/GenBank/DDBJ databases">
        <title>Genomic Encyclopedia of Type Strains, Phase IV (KMG-IV): sequencing the most valuable type-strain genomes for metagenomic binning, comparative biology and taxonomic classification.</title>
        <authorList>
            <person name="Goeker M."/>
        </authorList>
    </citation>
    <scope>NUCLEOTIDE SEQUENCE [LARGE SCALE GENOMIC DNA]</scope>
    <source>
        <strain evidence="10 11">DSM 26718</strain>
    </source>
</reference>
<organism evidence="10 11">
    <name type="scientific">Hymenobacter luteus</name>
    <dbReference type="NCBI Taxonomy" id="1411122"/>
    <lineage>
        <taxon>Bacteria</taxon>
        <taxon>Pseudomonadati</taxon>
        <taxon>Bacteroidota</taxon>
        <taxon>Cytophagia</taxon>
        <taxon>Cytophagales</taxon>
        <taxon>Hymenobacteraceae</taxon>
        <taxon>Hymenobacter</taxon>
    </lineage>
</organism>
<protein>
    <recommendedName>
        <fullName evidence="3">Arginine/agmatine antiporter</fullName>
    </recommendedName>
</protein>
<comment type="caution">
    <text evidence="10">The sequence shown here is derived from an EMBL/GenBank/DDBJ whole genome shotgun (WGS) entry which is preliminary data.</text>
</comment>
<gene>
    <name evidence="10" type="ORF">HNQ93_003905</name>
</gene>
<dbReference type="PIRSF" id="PIRSF006060">
    <property type="entry name" value="AA_transporter"/>
    <property type="match status" value="1"/>
</dbReference>
<evidence type="ECO:0000256" key="4">
    <source>
        <dbReference type="ARBA" id="ARBA00022475"/>
    </source>
</evidence>
<keyword evidence="7 9" id="KW-0472">Membrane</keyword>
<keyword evidence="4" id="KW-1003">Cell membrane</keyword>
<feature type="transmembrane region" description="Helical" evidence="9">
    <location>
        <begin position="164"/>
        <end position="181"/>
    </location>
</feature>
<comment type="function">
    <text evidence="8">Major component of the acid-resistance (AR) system allowing enteric pathogens to survive the acidic environment in the stomach. Exchanges extracellular arginine for its intracellular decarboxylation product agmatine (Agm) thereby expelling intracellular protons. Probably undergoes several conformational states in order to translocate the substrate across the membrane; keeps the substrate accessible to only 1 side of the membrane at a time by opening and closing 3 membrane-internal gates.</text>
</comment>
<comment type="similarity">
    <text evidence="2">Belongs to the amino acid-polyamine-organocation (APC) superfamily. Basic amino acid/polyamine antiporter (APA) (TC 2.A.3.2) family.</text>
</comment>
<dbReference type="EMBL" id="JACHGG010000007">
    <property type="protein sequence ID" value="MBB6061029.1"/>
    <property type="molecule type" value="Genomic_DNA"/>
</dbReference>